<evidence type="ECO:0000313" key="2">
    <source>
        <dbReference type="EMBL" id="GGF57693.1"/>
    </source>
</evidence>
<reference evidence="2" key="2">
    <citation type="submission" date="2020-09" db="EMBL/GenBank/DDBJ databases">
        <authorList>
            <person name="Sun Q."/>
            <person name="Zhou Y."/>
        </authorList>
    </citation>
    <scope>NUCLEOTIDE SEQUENCE</scope>
    <source>
        <strain evidence="2">CGMCC 1.12160</strain>
    </source>
</reference>
<organism evidence="2 3">
    <name type="scientific">Ornithinimicrobium tianjinense</name>
    <dbReference type="NCBI Taxonomy" id="1195761"/>
    <lineage>
        <taxon>Bacteria</taxon>
        <taxon>Bacillati</taxon>
        <taxon>Actinomycetota</taxon>
        <taxon>Actinomycetes</taxon>
        <taxon>Micrococcales</taxon>
        <taxon>Ornithinimicrobiaceae</taxon>
        <taxon>Ornithinimicrobium</taxon>
    </lineage>
</organism>
<dbReference type="GO" id="GO:0017057">
    <property type="term" value="F:6-phosphogluconolactonase activity"/>
    <property type="evidence" value="ECO:0007669"/>
    <property type="project" value="TreeGrafter"/>
</dbReference>
<dbReference type="AlphaFoldDB" id="A0A917BT32"/>
<dbReference type="PANTHER" id="PTHR30344:SF1">
    <property type="entry name" value="6-PHOSPHOGLUCONOLACTONASE"/>
    <property type="match status" value="1"/>
</dbReference>
<dbReference type="Gene3D" id="2.130.10.10">
    <property type="entry name" value="YVTN repeat-like/Quinoprotein amine dehydrogenase"/>
    <property type="match status" value="1"/>
</dbReference>
<dbReference type="EMBL" id="BMEM01000005">
    <property type="protein sequence ID" value="GGF57693.1"/>
    <property type="molecule type" value="Genomic_DNA"/>
</dbReference>
<reference evidence="2" key="1">
    <citation type="journal article" date="2014" name="Int. J. Syst. Evol. Microbiol.">
        <title>Complete genome sequence of Corynebacterium casei LMG S-19264T (=DSM 44701T), isolated from a smear-ripened cheese.</title>
        <authorList>
            <consortium name="US DOE Joint Genome Institute (JGI-PGF)"/>
            <person name="Walter F."/>
            <person name="Albersmeier A."/>
            <person name="Kalinowski J."/>
            <person name="Ruckert C."/>
        </authorList>
    </citation>
    <scope>NUCLEOTIDE SEQUENCE</scope>
    <source>
        <strain evidence="2">CGMCC 1.12160</strain>
    </source>
</reference>
<protein>
    <recommendedName>
        <fullName evidence="4">6-phosphogluconolactonase, cycloisomerase 2 family</fullName>
    </recommendedName>
</protein>
<evidence type="ECO:0000313" key="3">
    <source>
        <dbReference type="Proteomes" id="UP000605670"/>
    </source>
</evidence>
<keyword evidence="3" id="KW-1185">Reference proteome</keyword>
<comment type="similarity">
    <text evidence="1">Belongs to the cycloisomerase 2 family.</text>
</comment>
<dbReference type="Proteomes" id="UP000605670">
    <property type="component" value="Unassembled WGS sequence"/>
</dbReference>
<dbReference type="PANTHER" id="PTHR30344">
    <property type="entry name" value="6-PHOSPHOGLUCONOLACTONASE-RELATED"/>
    <property type="match status" value="1"/>
</dbReference>
<dbReference type="InterPro" id="IPR019405">
    <property type="entry name" value="Lactonase_7-beta_prop"/>
</dbReference>
<dbReference type="RefSeq" id="WP_188431649.1">
    <property type="nucleotide sequence ID" value="NZ_BAABKH010000006.1"/>
</dbReference>
<gene>
    <name evidence="2" type="ORF">GCM10011366_26890</name>
</gene>
<dbReference type="InterPro" id="IPR015943">
    <property type="entry name" value="WD40/YVTN_repeat-like_dom_sf"/>
</dbReference>
<sequence>MSTIYLGGYTSGQPPHRSGLARVTWTPDGFGDVEQVDGPADPSWLVRAGTEVYAVSEGPAPSVARVRPGSGVVAEAALEGGGPCHLALSPDGRRLVASSYVGGSITLLGIDGDAEAHDPGLRVLDRLVFGGSGPHERQDAPHAHQAVFLDEERLLVCDLGTDQVHEVSVGEGALRHTGDITLPPGTGPRHLALAPGREDLLWVVGELDQSVHTVVREPAGWAVRQTVSTVPGGPGPGETTTAGIVVSPDGSHVYVSTRGTDTVSAFAAGDDGRLTLRQQVVTGHWPRFIGWLPGEEGRHLVVAAEREGSVDVWSVDEGTLEEIGHSLAWSAPTWAG</sequence>
<name>A0A917BT32_9MICO</name>
<dbReference type="Pfam" id="PF10282">
    <property type="entry name" value="Lactonase"/>
    <property type="match status" value="1"/>
</dbReference>
<evidence type="ECO:0000256" key="1">
    <source>
        <dbReference type="ARBA" id="ARBA00005564"/>
    </source>
</evidence>
<accession>A0A917BT32</accession>
<dbReference type="InterPro" id="IPR050282">
    <property type="entry name" value="Cycloisomerase_2"/>
</dbReference>
<evidence type="ECO:0008006" key="4">
    <source>
        <dbReference type="Google" id="ProtNLM"/>
    </source>
</evidence>
<dbReference type="SUPFAM" id="SSF51004">
    <property type="entry name" value="C-terminal (heme d1) domain of cytochrome cd1-nitrite reductase"/>
    <property type="match status" value="1"/>
</dbReference>
<comment type="caution">
    <text evidence="2">The sequence shown here is derived from an EMBL/GenBank/DDBJ whole genome shotgun (WGS) entry which is preliminary data.</text>
</comment>
<proteinExistence type="inferred from homology"/>
<dbReference type="InterPro" id="IPR011048">
    <property type="entry name" value="Haem_d1_sf"/>
</dbReference>